<reference evidence="2" key="2">
    <citation type="submission" date="2023-06" db="EMBL/GenBank/DDBJ databases">
        <authorList>
            <person name="Swenson N.G."/>
            <person name="Wegrzyn J.L."/>
            <person name="Mcevoy S.L."/>
        </authorList>
    </citation>
    <scope>NUCLEOTIDE SEQUENCE</scope>
    <source>
        <strain evidence="2">NS2018</strain>
        <tissue evidence="2">Leaf</tissue>
    </source>
</reference>
<dbReference type="Proteomes" id="UP001168877">
    <property type="component" value="Unassembled WGS sequence"/>
</dbReference>
<dbReference type="AlphaFoldDB" id="A0AA39S0X0"/>
<organism evidence="2 3">
    <name type="scientific">Acer saccharum</name>
    <name type="common">Sugar maple</name>
    <dbReference type="NCBI Taxonomy" id="4024"/>
    <lineage>
        <taxon>Eukaryota</taxon>
        <taxon>Viridiplantae</taxon>
        <taxon>Streptophyta</taxon>
        <taxon>Embryophyta</taxon>
        <taxon>Tracheophyta</taxon>
        <taxon>Spermatophyta</taxon>
        <taxon>Magnoliopsida</taxon>
        <taxon>eudicotyledons</taxon>
        <taxon>Gunneridae</taxon>
        <taxon>Pentapetalae</taxon>
        <taxon>rosids</taxon>
        <taxon>malvids</taxon>
        <taxon>Sapindales</taxon>
        <taxon>Sapindaceae</taxon>
        <taxon>Hippocastanoideae</taxon>
        <taxon>Acereae</taxon>
        <taxon>Acer</taxon>
    </lineage>
</organism>
<gene>
    <name evidence="2" type="ORF">LWI29_033501</name>
</gene>
<feature type="region of interest" description="Disordered" evidence="1">
    <location>
        <begin position="168"/>
        <end position="191"/>
    </location>
</feature>
<accession>A0AA39S0X0</accession>
<evidence type="ECO:0000313" key="3">
    <source>
        <dbReference type="Proteomes" id="UP001168877"/>
    </source>
</evidence>
<protein>
    <submittedName>
        <fullName evidence="2">Uncharacterized protein</fullName>
    </submittedName>
</protein>
<evidence type="ECO:0000313" key="2">
    <source>
        <dbReference type="EMBL" id="KAK0583113.1"/>
    </source>
</evidence>
<sequence>MFFYQLFSFCKISTLTDPKDSSSTNPTSDSQGSNDLFFAQGPNDPFFVHHSDNPTAALVSPKLSGDNYNIGSLTGIAPQANLTGISLSCSYKSVWIIDSGATNHGSRSSAGSRNGAGGSARNGTYSSNGYGGFTKDGAGGHNRFSNDSYRIGAVRKVASEAKVSKYDYNADNRPAKNNLKNGRDVKKNDGGVNAVGNRFEILNEEMDENLNEENVVTNVAVMNNKSKGKVVLSEITNAAGRQNFQPGKGNRKGSKKVEKLGVKKVSFQESASPIKGGLSSKSNSQDQQFPLVDKGGEVLDNAGVLRQLHKEVQLADNKGMEVVDDCPANRDRMFDVVASTLEEAMAEIAE</sequence>
<keyword evidence="3" id="KW-1185">Reference proteome</keyword>
<name>A0AA39S0X0_ACESA</name>
<proteinExistence type="predicted"/>
<reference evidence="2" key="1">
    <citation type="journal article" date="2022" name="Plant J.">
        <title>Strategies of tolerance reflected in two North American maple genomes.</title>
        <authorList>
            <person name="McEvoy S.L."/>
            <person name="Sezen U.U."/>
            <person name="Trouern-Trend A."/>
            <person name="McMahon S.M."/>
            <person name="Schaberg P.G."/>
            <person name="Yang J."/>
            <person name="Wegrzyn J.L."/>
            <person name="Swenson N.G."/>
        </authorList>
    </citation>
    <scope>NUCLEOTIDE SEQUENCE</scope>
    <source>
        <strain evidence="2">NS2018</strain>
    </source>
</reference>
<evidence type="ECO:0000256" key="1">
    <source>
        <dbReference type="SAM" id="MobiDB-lite"/>
    </source>
</evidence>
<comment type="caution">
    <text evidence="2">The sequence shown here is derived from an EMBL/GenBank/DDBJ whole genome shotgun (WGS) entry which is preliminary data.</text>
</comment>
<dbReference type="EMBL" id="JAUESC010000384">
    <property type="protein sequence ID" value="KAK0583113.1"/>
    <property type="molecule type" value="Genomic_DNA"/>
</dbReference>